<dbReference type="Gene3D" id="3.10.260.10">
    <property type="entry name" value="Transcription regulator HTH, APSES-type DNA-binding domain"/>
    <property type="match status" value="1"/>
</dbReference>
<dbReference type="GO" id="GO:0003677">
    <property type="term" value="F:DNA binding"/>
    <property type="evidence" value="ECO:0007669"/>
    <property type="project" value="InterPro"/>
</dbReference>
<reference evidence="3 4" key="1">
    <citation type="journal article" date="2014" name="BMC Genomics">
        <title>Adaptive genomic structural variation in the grape powdery mildew pathogen, Erysiphe necator.</title>
        <authorList>
            <person name="Jones L."/>
            <person name="Riaz S."/>
            <person name="Morales-Cruz A."/>
            <person name="Amrine K.C."/>
            <person name="McGuire B."/>
            <person name="Gubler W.D."/>
            <person name="Walker M.A."/>
            <person name="Cantu D."/>
        </authorList>
    </citation>
    <scope>NUCLEOTIDE SEQUENCE [LARGE SCALE GENOMIC DNA]</scope>
    <source>
        <strain evidence="4">c</strain>
    </source>
</reference>
<dbReference type="AlphaFoldDB" id="A0A0B1P846"/>
<dbReference type="GO" id="GO:0030907">
    <property type="term" value="C:MBF transcription complex"/>
    <property type="evidence" value="ECO:0007669"/>
    <property type="project" value="TreeGrafter"/>
</dbReference>
<dbReference type="GO" id="GO:0033309">
    <property type="term" value="C:SBF transcription complex"/>
    <property type="evidence" value="ECO:0007669"/>
    <property type="project" value="TreeGrafter"/>
</dbReference>
<dbReference type="STRING" id="52586.A0A0B1P846"/>
<comment type="caution">
    <text evidence="3">The sequence shown here is derived from an EMBL/GenBank/DDBJ whole genome shotgun (WGS) entry which is preliminary data.</text>
</comment>
<dbReference type="GO" id="GO:0000981">
    <property type="term" value="F:DNA-binding transcription factor activity, RNA polymerase II-specific"/>
    <property type="evidence" value="ECO:0007669"/>
    <property type="project" value="UniProtKB-ARBA"/>
</dbReference>
<feature type="compositionally biased region" description="Polar residues" evidence="1">
    <location>
        <begin position="402"/>
        <end position="418"/>
    </location>
</feature>
<gene>
    <name evidence="3" type="ORF">EV44_g5920</name>
</gene>
<dbReference type="EMBL" id="JNVN01001809">
    <property type="protein sequence ID" value="KHJ32794.1"/>
    <property type="molecule type" value="Genomic_DNA"/>
</dbReference>
<name>A0A0B1P846_UNCNE</name>
<accession>A0A0B1P846</accession>
<dbReference type="PANTHER" id="PTHR43828">
    <property type="entry name" value="ASPARAGINASE"/>
    <property type="match status" value="1"/>
</dbReference>
<feature type="domain" description="HTH APSES-type" evidence="2">
    <location>
        <begin position="103"/>
        <end position="221"/>
    </location>
</feature>
<dbReference type="PANTHER" id="PTHR43828:SF5">
    <property type="entry name" value="TRANSCRIPTIONAL REPRESSOR XBP1"/>
    <property type="match status" value="1"/>
</dbReference>
<dbReference type="Proteomes" id="UP000030854">
    <property type="component" value="Unassembled WGS sequence"/>
</dbReference>
<feature type="region of interest" description="Disordered" evidence="1">
    <location>
        <begin position="399"/>
        <end position="419"/>
    </location>
</feature>
<evidence type="ECO:0000256" key="1">
    <source>
        <dbReference type="SAM" id="MobiDB-lite"/>
    </source>
</evidence>
<dbReference type="SUPFAM" id="SSF54616">
    <property type="entry name" value="DNA-binding domain of Mlu1-box binding protein MBP1"/>
    <property type="match status" value="1"/>
</dbReference>
<evidence type="ECO:0000313" key="4">
    <source>
        <dbReference type="Proteomes" id="UP000030854"/>
    </source>
</evidence>
<dbReference type="HOGENOM" id="CLU_027582_3_0_1"/>
<protein>
    <submittedName>
        <fullName evidence="3">Putative apses transcription factor xbp1</fullName>
    </submittedName>
</protein>
<organism evidence="3 4">
    <name type="scientific">Uncinula necator</name>
    <name type="common">Grape powdery mildew</name>
    <dbReference type="NCBI Taxonomy" id="52586"/>
    <lineage>
        <taxon>Eukaryota</taxon>
        <taxon>Fungi</taxon>
        <taxon>Dikarya</taxon>
        <taxon>Ascomycota</taxon>
        <taxon>Pezizomycotina</taxon>
        <taxon>Leotiomycetes</taxon>
        <taxon>Erysiphales</taxon>
        <taxon>Erysiphaceae</taxon>
        <taxon>Erysiphe</taxon>
    </lineage>
</organism>
<evidence type="ECO:0000313" key="3">
    <source>
        <dbReference type="EMBL" id="KHJ32794.1"/>
    </source>
</evidence>
<proteinExistence type="predicted"/>
<keyword evidence="4" id="KW-1185">Reference proteome</keyword>
<evidence type="ECO:0000259" key="2">
    <source>
        <dbReference type="PROSITE" id="PS51299"/>
    </source>
</evidence>
<sequence>MLSVASLLNPVKSDKKKMSSSPSRPNFCVPKSSPLKFSTTIKKQEPKKFEMTIPKAKINGDVCYPPFEDLDEQTLQSVRRFQINPLGKIKENSRHIPYNSGKNNFLEKTGRESFEVFCYDFRIPGESKDYTVMWDYNIGLVRITPFFKCCNYTKTTPAKMLAQNYGLRDITHSITGGALMAQGYWMPFNCARDLCATFCHHIASALIPIFGPSFPSICIHPEAPEYGRMIISSKTIAEAAIQAKKSCSLMFAAREIVSTYSRGNSHRLSAENDSSLLNKNYNLLDKQNSGSSQLAETAESFNPHFLSASNPLAKKLYARETFDSYLIMDTNVPSHFSPLKRSHSFLTDISNLQIMPSLNAREQTDVKKNRANKRKTISGTCSGEIRNFSIEKAALSAKEENSTSVSSAKTIDSNSEISSRSEEAKAALSLINLRLKYHTVSYEEAEIGTEPHANRRRATLS</sequence>
<feature type="region of interest" description="Disordered" evidence="1">
    <location>
        <begin position="1"/>
        <end position="27"/>
    </location>
</feature>
<dbReference type="PROSITE" id="PS51299">
    <property type="entry name" value="HTH_APSES"/>
    <property type="match status" value="1"/>
</dbReference>
<dbReference type="InterPro" id="IPR003163">
    <property type="entry name" value="Tscrpt_reg_HTH_APSES-type"/>
</dbReference>
<dbReference type="InterPro" id="IPR051642">
    <property type="entry name" value="SWI6-like"/>
</dbReference>
<dbReference type="InterPro" id="IPR036887">
    <property type="entry name" value="HTH_APSES_sf"/>
</dbReference>